<proteinExistence type="predicted"/>
<reference evidence="3" key="1">
    <citation type="submission" date="2017-05" db="EMBL/GenBank/DDBJ databases">
        <title>Improved OligoMM genomes.</title>
        <authorList>
            <person name="Garzetti D."/>
        </authorList>
    </citation>
    <scope>NUCLEOTIDE SEQUENCE [LARGE SCALE GENOMIC DNA]</scope>
    <source>
        <strain evidence="3">YL45</strain>
    </source>
</reference>
<protein>
    <recommendedName>
        <fullName evidence="1">Large polyvalent protein-associated domain-containing protein</fullName>
    </recommendedName>
</protein>
<dbReference type="AlphaFoldDB" id="A0A227KQE5"/>
<accession>A0A227KQE5</accession>
<evidence type="ECO:0000313" key="3">
    <source>
        <dbReference type="Proteomes" id="UP000214610"/>
    </source>
</evidence>
<dbReference type="Proteomes" id="UP000214610">
    <property type="component" value="Unassembled WGS sequence"/>
</dbReference>
<dbReference type="RefSeq" id="WP_066593132.1">
    <property type="nucleotide sequence ID" value="NZ_CAJTBZ010000049.1"/>
</dbReference>
<sequence>MARLMAEQLGFDFFFPVYQQKDFNKVKNPIPRNSSVLEWIQELPNKDPSLREPAEKVLSALTPEILGYLQDKNPSYYLPAGNRLSLENRFKRSCELMKAGKELDKKGNKLLARAGALRILASTVFDISQNTELLKQSGLTQADVAALFEIERKADNDFFKHRDSLKHNKDGSLKLEDFGEDLNNTRKGKVRVNRQSNQFLYDEQSELEKRLSREPLDSVWPKDSIIELQKINPKAAACLWLVRGTMSGRKPAQSSPRYQGYLKTALTAIGLHRQVLFGEDAPEVGDVRAFDRFYGIGKESYEVLSLADGKFWPFLRMGVFRNAKAIPTANDWKLSDGSDINDYPFQIAVGFNENNAKEKHPLCFLDEDGERIPYIAVVVGKDEEEFKQNLNRQLSISLQRYLEAEKQEDEQKEDKPKKISAIRLFGRGDRQSHTYEIYGKQGSIELQLTERIAFKSDADFWDYVLRHQEEFESKYLELRTEYSKSEKDWRGNSPIRERIGTDWRQGKDATPEMFMSTFGFRGVEFGNWVKQGKHGRERQWMLNNAFDSLKDLAEILNIPPKAVALNGELGLCFGSRGFGSASAHYDPQNRLINLTKTKGYSSLAHEWFHALDHHMACDLYEAKLFESKFLSDKAEPVRFGLSEAYKENLRRQIEAYSKTPDAVVESIESKLTSNPLFPAVSTGLVLETVTHHAAFKDGRSVTYSLKHQITKDDLREIHFEHETKLRPQVFHAWGDVVEAIRASSMHQRMKKKNAYWQSKIEESARSFEAFVQYRCKELNIQNDFLTNAAFSEKSLGKDNFYPYLDGEDVKKVCDKFRELFAVIKNKETKKGVELYSREITEKVGTPRLDIRELLTKEFGENGIVQLIKANKLYIAQNQKEALFIHATKEREGNFQTLSVQEPLNEKVLGFYDPKRKCSYIVADNLTKENAVAVVLHEIGVHMSRDSQFKERTERLITQANELFQEGLKGKDPLMEKVQKRLSDSNVHPFFKNYKEEVCGYLIEEAAKEINKTPKVQRWFQEVTSTVKVWLSEHGVLDVSRLKTQDLVTIAKANVKEIARQKPEVKLSPEGMKVLAEHVKAMNFKYSKITDAEPEIKTLYRKFVELEQAGKPLPKAAVVEKPKSGLQR</sequence>
<evidence type="ECO:0000259" key="1">
    <source>
        <dbReference type="Pfam" id="PF18796"/>
    </source>
</evidence>
<feature type="domain" description="Large polyvalent protein-associated" evidence="1">
    <location>
        <begin position="750"/>
        <end position="826"/>
    </location>
</feature>
<dbReference type="GeneID" id="78361606"/>
<dbReference type="Pfam" id="PF18796">
    <property type="entry name" value="LPD1"/>
    <property type="match status" value="1"/>
</dbReference>
<name>A0A227KQE5_9BURK</name>
<comment type="caution">
    <text evidence="2">The sequence shown here is derived from an EMBL/GenBank/DDBJ whole genome shotgun (WGS) entry which is preliminary data.</text>
</comment>
<dbReference type="InterPro" id="IPR041047">
    <property type="entry name" value="LPD1"/>
</dbReference>
<dbReference type="EMBL" id="NHMP01000003">
    <property type="protein sequence ID" value="OXE49701.1"/>
    <property type="molecule type" value="Genomic_DNA"/>
</dbReference>
<evidence type="ECO:0000313" key="2">
    <source>
        <dbReference type="EMBL" id="OXE49701.1"/>
    </source>
</evidence>
<gene>
    <name evidence="2" type="ORF">ADH67_06130</name>
</gene>
<keyword evidence="3" id="KW-1185">Reference proteome</keyword>
<organism evidence="2 3">
    <name type="scientific">Turicimonas muris</name>
    <dbReference type="NCBI Taxonomy" id="1796652"/>
    <lineage>
        <taxon>Bacteria</taxon>
        <taxon>Pseudomonadati</taxon>
        <taxon>Pseudomonadota</taxon>
        <taxon>Betaproteobacteria</taxon>
        <taxon>Burkholderiales</taxon>
        <taxon>Sutterellaceae</taxon>
        <taxon>Turicimonas</taxon>
    </lineage>
</organism>